<evidence type="ECO:0000313" key="9">
    <source>
        <dbReference type="Proteomes" id="UP000002748"/>
    </source>
</evidence>
<dbReference type="KEGG" id="tasa:A1Q1_00170"/>
<keyword evidence="4 7" id="KW-1133">Transmembrane helix</keyword>
<feature type="compositionally biased region" description="Basic and acidic residues" evidence="6">
    <location>
        <begin position="344"/>
        <end position="372"/>
    </location>
</feature>
<accession>J6F0V4</accession>
<dbReference type="PANTHER" id="PTHR11654">
    <property type="entry name" value="OLIGOPEPTIDE TRANSPORTER-RELATED"/>
    <property type="match status" value="1"/>
</dbReference>
<dbReference type="EMBL" id="ALBS01000099">
    <property type="protein sequence ID" value="EJT50549.1"/>
    <property type="molecule type" value="Genomic_DNA"/>
</dbReference>
<feature type="transmembrane region" description="Helical" evidence="7">
    <location>
        <begin position="156"/>
        <end position="177"/>
    </location>
</feature>
<dbReference type="RefSeq" id="XP_014181973.1">
    <property type="nucleotide sequence ID" value="XM_014326498.1"/>
</dbReference>
<reference evidence="8 9" key="1">
    <citation type="journal article" date="2012" name="Eukaryot. Cell">
        <title>Draft genome sequence of CBS 2479, the standard type strain of Trichosporon asahii.</title>
        <authorList>
            <person name="Yang R.Y."/>
            <person name="Li H.T."/>
            <person name="Zhu H."/>
            <person name="Zhou G.P."/>
            <person name="Wang M."/>
            <person name="Wang L."/>
        </authorList>
    </citation>
    <scope>NUCLEOTIDE SEQUENCE [LARGE SCALE GENOMIC DNA]</scope>
    <source>
        <strain evidence="9">ATCC 90039 / CBS 2479 / JCM 2466 / KCTC 7840 / NCYC 2677 / UAMH 7654</strain>
    </source>
</reference>
<dbReference type="InterPro" id="IPR036259">
    <property type="entry name" value="MFS_trans_sf"/>
</dbReference>
<evidence type="ECO:0000256" key="4">
    <source>
        <dbReference type="ARBA" id="ARBA00022989"/>
    </source>
</evidence>
<dbReference type="HOGENOM" id="CLU_004790_4_1_1"/>
<evidence type="ECO:0000256" key="3">
    <source>
        <dbReference type="ARBA" id="ARBA00022692"/>
    </source>
</evidence>
<dbReference type="AlphaFoldDB" id="J6F0V4"/>
<evidence type="ECO:0000256" key="7">
    <source>
        <dbReference type="SAM" id="Phobius"/>
    </source>
</evidence>
<dbReference type="OrthoDB" id="8904098at2759"/>
<dbReference type="InterPro" id="IPR000109">
    <property type="entry name" value="POT_fam"/>
</dbReference>
<keyword evidence="3 7" id="KW-0812">Transmembrane</keyword>
<protein>
    <submittedName>
        <fullName evidence="8">Oligopeptide transporter</fullName>
    </submittedName>
</protein>
<name>J6F0V4_TRIAS</name>
<evidence type="ECO:0000256" key="5">
    <source>
        <dbReference type="ARBA" id="ARBA00023136"/>
    </source>
</evidence>
<feature type="transmembrane region" description="Helical" evidence="7">
    <location>
        <begin position="595"/>
        <end position="613"/>
    </location>
</feature>
<evidence type="ECO:0000313" key="8">
    <source>
        <dbReference type="EMBL" id="EJT50549.1"/>
    </source>
</evidence>
<organism evidence="8 9">
    <name type="scientific">Trichosporon asahii var. asahii (strain ATCC 90039 / CBS 2479 / JCM 2466 / KCTC 7840 / NBRC 103889/ NCYC 2677 / UAMH 7654)</name>
    <name type="common">Yeast</name>
    <dbReference type="NCBI Taxonomy" id="1186058"/>
    <lineage>
        <taxon>Eukaryota</taxon>
        <taxon>Fungi</taxon>
        <taxon>Dikarya</taxon>
        <taxon>Basidiomycota</taxon>
        <taxon>Agaricomycotina</taxon>
        <taxon>Tremellomycetes</taxon>
        <taxon>Trichosporonales</taxon>
        <taxon>Trichosporonaceae</taxon>
        <taxon>Trichosporon</taxon>
    </lineage>
</organism>
<keyword evidence="5 7" id="KW-0472">Membrane</keyword>
<evidence type="ECO:0000256" key="2">
    <source>
        <dbReference type="ARBA" id="ARBA00005982"/>
    </source>
</evidence>
<feature type="transmembrane region" description="Helical" evidence="7">
    <location>
        <begin position="457"/>
        <end position="476"/>
    </location>
</feature>
<evidence type="ECO:0000256" key="1">
    <source>
        <dbReference type="ARBA" id="ARBA00004141"/>
    </source>
</evidence>
<feature type="transmembrane region" description="Helical" evidence="7">
    <location>
        <begin position="567"/>
        <end position="589"/>
    </location>
</feature>
<feature type="transmembrane region" description="Helical" evidence="7">
    <location>
        <begin position="121"/>
        <end position="144"/>
    </location>
</feature>
<sequence>MSRTLGVLRQLLDQALPGHRPAHEDYELVETVPRLPTTSTTDDDEPTLAEAESLGLRRIAAPVPWPTLALSLVEFAERASYYGAGGVFANFVQRPLPPGSTTGAPMKEGDTPGAMGLGLRVSAALTTTFTMLAFSSPLLGGYLADTRWGRFRSIAFGTLLAGLAHAASIWAALPVIITSGTSLPPFLLTLVLLGLSAGLIKASIAPLMAGQCPPDRVRYIPSPSSSLPSTSLPPPSVSDVDIEEGGTEGGEWIVESQELTISRVMGLYYASINVGAFVALGSVWAEAKVGFWAAFAIPGAIFCLMPPLLWVVKPRLVPEAEPSSSALTRVWRVLRDLPLPRDTDAPFRSSMEETERIVPQEEEPVSAHRLGDESAGSKGSEDGWDFADPPSLDDDRCIETPEPLPADPDEDIRQALKACTLFLWFAIYNVAPGLNSATISLAGAMRGTLPNDALDKMNPLAVICAVPVLNALYPKLEARGIHLGPVRRVVIGFGLTSLSMLYLALIQAAVYATSPCGTLATDCAQKSPLSNLLVAPGPLLQGVSEALAVVSRMQLAYTMSPPGLQSLVTAVFLSMVAASGALVLLLLPLLRDPLLVYPFALTSLAVAAAGYCVHRRYAHLDT</sequence>
<dbReference type="GO" id="GO:0022857">
    <property type="term" value="F:transmembrane transporter activity"/>
    <property type="evidence" value="ECO:0007669"/>
    <property type="project" value="InterPro"/>
</dbReference>
<proteinExistence type="inferred from homology"/>
<feature type="region of interest" description="Disordered" evidence="6">
    <location>
        <begin position="344"/>
        <end position="392"/>
    </location>
</feature>
<dbReference type="Proteomes" id="UP000002748">
    <property type="component" value="Unassembled WGS sequence"/>
</dbReference>
<dbReference type="Pfam" id="PF00854">
    <property type="entry name" value="PTR2"/>
    <property type="match status" value="2"/>
</dbReference>
<feature type="transmembrane region" description="Helical" evidence="7">
    <location>
        <begin position="291"/>
        <end position="312"/>
    </location>
</feature>
<dbReference type="GeneID" id="25983684"/>
<dbReference type="VEuPathDB" id="FungiDB:A1Q1_00170"/>
<feature type="transmembrane region" description="Helical" evidence="7">
    <location>
        <begin position="183"/>
        <end position="200"/>
    </location>
</feature>
<comment type="caution">
    <text evidence="8">The sequence shown here is derived from an EMBL/GenBank/DDBJ whole genome shotgun (WGS) entry which is preliminary data.</text>
</comment>
<feature type="transmembrane region" description="Helical" evidence="7">
    <location>
        <begin position="266"/>
        <end position="285"/>
    </location>
</feature>
<dbReference type="GO" id="GO:0016020">
    <property type="term" value="C:membrane"/>
    <property type="evidence" value="ECO:0007669"/>
    <property type="project" value="UniProtKB-SubCell"/>
</dbReference>
<dbReference type="SUPFAM" id="SSF103473">
    <property type="entry name" value="MFS general substrate transporter"/>
    <property type="match status" value="1"/>
</dbReference>
<gene>
    <name evidence="8" type="ORF">A1Q1_00170</name>
</gene>
<evidence type="ECO:0000256" key="6">
    <source>
        <dbReference type="SAM" id="MobiDB-lite"/>
    </source>
</evidence>
<dbReference type="Gene3D" id="1.20.1250.20">
    <property type="entry name" value="MFS general substrate transporter like domains"/>
    <property type="match status" value="1"/>
</dbReference>
<comment type="subcellular location">
    <subcellularLocation>
        <location evidence="1">Membrane</location>
        <topology evidence="1">Multi-pass membrane protein</topology>
    </subcellularLocation>
</comment>
<feature type="transmembrane region" description="Helical" evidence="7">
    <location>
        <begin position="421"/>
        <end position="445"/>
    </location>
</feature>
<feature type="transmembrane region" description="Helical" evidence="7">
    <location>
        <begin position="488"/>
        <end position="512"/>
    </location>
</feature>
<comment type="similarity">
    <text evidence="2">Belongs to the major facilitator superfamily. Proton-dependent oligopeptide transporter (POT/PTR) (TC 2.A.17) family.</text>
</comment>